<dbReference type="EMBL" id="JBHTBS010000003">
    <property type="protein sequence ID" value="MFC7336919.1"/>
    <property type="molecule type" value="Genomic_DNA"/>
</dbReference>
<dbReference type="InterPro" id="IPR002931">
    <property type="entry name" value="Transglutaminase-like"/>
</dbReference>
<dbReference type="Proteomes" id="UP001596472">
    <property type="component" value="Unassembled WGS sequence"/>
</dbReference>
<keyword evidence="3" id="KW-1185">Reference proteome</keyword>
<accession>A0ABW2L6M5</accession>
<dbReference type="PANTHER" id="PTHR33490:SF6">
    <property type="entry name" value="SLL1049 PROTEIN"/>
    <property type="match status" value="1"/>
</dbReference>
<feature type="domain" description="Transglutaminase-like" evidence="1">
    <location>
        <begin position="173"/>
        <end position="240"/>
    </location>
</feature>
<dbReference type="Pfam" id="PF08379">
    <property type="entry name" value="Bact_transglu_N"/>
    <property type="match status" value="1"/>
</dbReference>
<gene>
    <name evidence="2" type="ORF">ACFQY0_07000</name>
</gene>
<dbReference type="RefSeq" id="WP_379710744.1">
    <property type="nucleotide sequence ID" value="NZ_JBHTBS010000003.1"/>
</dbReference>
<dbReference type="Gene3D" id="3.10.620.30">
    <property type="match status" value="1"/>
</dbReference>
<evidence type="ECO:0000259" key="1">
    <source>
        <dbReference type="SMART" id="SM00460"/>
    </source>
</evidence>
<comment type="caution">
    <text evidence="2">The sequence shown here is derived from an EMBL/GenBank/DDBJ whole genome shotgun (WGS) entry which is preliminary data.</text>
</comment>
<dbReference type="InterPro" id="IPR038765">
    <property type="entry name" value="Papain-like_cys_pep_sf"/>
</dbReference>
<proteinExistence type="predicted"/>
<organism evidence="2 3">
    <name type="scientific">Haloferula chungangensis</name>
    <dbReference type="NCBI Taxonomy" id="1048331"/>
    <lineage>
        <taxon>Bacteria</taxon>
        <taxon>Pseudomonadati</taxon>
        <taxon>Verrucomicrobiota</taxon>
        <taxon>Verrucomicrobiia</taxon>
        <taxon>Verrucomicrobiales</taxon>
        <taxon>Verrucomicrobiaceae</taxon>
        <taxon>Haloferula</taxon>
    </lineage>
</organism>
<name>A0ABW2L6M5_9BACT</name>
<dbReference type="SUPFAM" id="SSF54001">
    <property type="entry name" value="Cysteine proteinases"/>
    <property type="match status" value="1"/>
</dbReference>
<dbReference type="SMART" id="SM00460">
    <property type="entry name" value="TGc"/>
    <property type="match status" value="1"/>
</dbReference>
<dbReference type="InterPro" id="IPR013589">
    <property type="entry name" value="Bac_transglu_N"/>
</dbReference>
<dbReference type="PANTHER" id="PTHR33490">
    <property type="entry name" value="BLR5614 PROTEIN-RELATED"/>
    <property type="match status" value="1"/>
</dbReference>
<protein>
    <submittedName>
        <fullName evidence="2">Transglutaminase domain-containing protein</fullName>
    </submittedName>
</protein>
<evidence type="ECO:0000313" key="2">
    <source>
        <dbReference type="EMBL" id="MFC7336919.1"/>
    </source>
</evidence>
<reference evidence="3" key="1">
    <citation type="journal article" date="2019" name="Int. J. Syst. Evol. Microbiol.">
        <title>The Global Catalogue of Microorganisms (GCM) 10K type strain sequencing project: providing services to taxonomists for standard genome sequencing and annotation.</title>
        <authorList>
            <consortium name="The Broad Institute Genomics Platform"/>
            <consortium name="The Broad Institute Genome Sequencing Center for Infectious Disease"/>
            <person name="Wu L."/>
            <person name="Ma J."/>
        </authorList>
    </citation>
    <scope>NUCLEOTIDE SEQUENCE [LARGE SCALE GENOMIC DNA]</scope>
    <source>
        <strain evidence="3">CGMCC 4.1467</strain>
    </source>
</reference>
<sequence length="284" mass="32482">MNSSLRYQVRHRTAFYYAAPVSGSANTLHLHPSNFSHQRTISCLIRVLPATRLRAFNDLYENITHHFEIPNPHQRLDIESVLKVENFPVEFSDRDEAAILDDYKEPAIHERTWSFLQASHYVSFPPEIWRQAVDVTCHHPRVLDKAKALMSWIHEEFTYDLESTKVSSKIEEVFEHRSGVCQDFTHVMLGMCRSIGIPARYTSGYLYNGPRDTLIGAQASHAWVEIFLPDSGWIGLDPTNNTLADTRFIKVAVGRDYDDVAPVKGQYQGTASCRMEVDLEVSLL</sequence>
<dbReference type="Pfam" id="PF01841">
    <property type="entry name" value="Transglut_core"/>
    <property type="match status" value="1"/>
</dbReference>
<evidence type="ECO:0000313" key="3">
    <source>
        <dbReference type="Proteomes" id="UP001596472"/>
    </source>
</evidence>